<evidence type="ECO:0000313" key="1">
    <source>
        <dbReference type="EMBL" id="GFF44968.1"/>
    </source>
</evidence>
<organism evidence="1 2">
    <name type="scientific">Aspergillus udagawae</name>
    <dbReference type="NCBI Taxonomy" id="91492"/>
    <lineage>
        <taxon>Eukaryota</taxon>
        <taxon>Fungi</taxon>
        <taxon>Dikarya</taxon>
        <taxon>Ascomycota</taxon>
        <taxon>Pezizomycotina</taxon>
        <taxon>Eurotiomycetes</taxon>
        <taxon>Eurotiomycetidae</taxon>
        <taxon>Eurotiales</taxon>
        <taxon>Aspergillaceae</taxon>
        <taxon>Aspergillus</taxon>
        <taxon>Aspergillus subgen. Fumigati</taxon>
    </lineage>
</organism>
<accession>A0A8H3S566</accession>
<comment type="caution">
    <text evidence="1">The sequence shown here is derived from an EMBL/GenBank/DDBJ whole genome shotgun (WGS) entry which is preliminary data.</text>
</comment>
<reference evidence="1 2" key="1">
    <citation type="submission" date="2020-01" db="EMBL/GenBank/DDBJ databases">
        <title>Draft genome sequence of Aspergillus udagawae IFM 46972.</title>
        <authorList>
            <person name="Takahashi H."/>
            <person name="Yaguchi T."/>
        </authorList>
    </citation>
    <scope>NUCLEOTIDE SEQUENCE [LARGE SCALE GENOMIC DNA]</scope>
    <source>
        <strain evidence="1 2">IFM 46972</strain>
    </source>
</reference>
<proteinExistence type="predicted"/>
<dbReference type="Proteomes" id="UP000465221">
    <property type="component" value="Unassembled WGS sequence"/>
</dbReference>
<evidence type="ECO:0000313" key="2">
    <source>
        <dbReference type="Proteomes" id="UP000465221"/>
    </source>
</evidence>
<dbReference type="AlphaFoldDB" id="A0A8H3S566"/>
<dbReference type="EMBL" id="BLKC01000060">
    <property type="protein sequence ID" value="GFF44968.1"/>
    <property type="molecule type" value="Genomic_DNA"/>
</dbReference>
<gene>
    <name evidence="1" type="ORF">IFM46972_07677</name>
</gene>
<protein>
    <submittedName>
        <fullName evidence="1">Uncharacterized protein</fullName>
    </submittedName>
</protein>
<sequence length="162" mass="18378">MPHAEPTSPPNLAQRIKQQHKNEAIKLYILTRLSIPSHENQENQETLQACILATLPYIARIPSMQPLNDGSWELLVRKTDLPLLRHVVQRHLPFATLSDEAYHPCEPTDADVSCWGPLAARKLAGFWFWMRASRVIGERAGVVTDFYEDVLDGSGWIGYDFA</sequence>
<name>A0A8H3S566_9EURO</name>